<evidence type="ECO:0000256" key="2">
    <source>
        <dbReference type="SAM" id="Phobius"/>
    </source>
</evidence>
<protein>
    <submittedName>
        <fullName evidence="3">Uncharacterized protein</fullName>
    </submittedName>
</protein>
<dbReference type="AlphaFoldDB" id="A0A6M5YX85"/>
<keyword evidence="2" id="KW-1133">Transmembrane helix</keyword>
<gene>
    <name evidence="3" type="ORF">FTUN_5481</name>
</gene>
<organism evidence="3 4">
    <name type="scientific">Frigoriglobus tundricola</name>
    <dbReference type="NCBI Taxonomy" id="2774151"/>
    <lineage>
        <taxon>Bacteria</taxon>
        <taxon>Pseudomonadati</taxon>
        <taxon>Planctomycetota</taxon>
        <taxon>Planctomycetia</taxon>
        <taxon>Gemmatales</taxon>
        <taxon>Gemmataceae</taxon>
        <taxon>Frigoriglobus</taxon>
    </lineage>
</organism>
<keyword evidence="4" id="KW-1185">Reference proteome</keyword>
<evidence type="ECO:0000313" key="3">
    <source>
        <dbReference type="EMBL" id="QJW97901.1"/>
    </source>
</evidence>
<name>A0A6M5YX85_9BACT</name>
<proteinExistence type="predicted"/>
<feature type="compositionally biased region" description="Pro residues" evidence="1">
    <location>
        <begin position="37"/>
        <end position="50"/>
    </location>
</feature>
<dbReference type="KEGG" id="ftj:FTUN_5481"/>
<feature type="compositionally biased region" description="Pro residues" evidence="1">
    <location>
        <begin position="58"/>
        <end position="81"/>
    </location>
</feature>
<feature type="region of interest" description="Disordered" evidence="1">
    <location>
        <begin position="109"/>
        <end position="150"/>
    </location>
</feature>
<accession>A0A6M5YX85</accession>
<reference evidence="4" key="1">
    <citation type="submission" date="2020-05" db="EMBL/GenBank/DDBJ databases">
        <title>Frigoriglobus tundricola gen. nov., sp. nov., a psychrotolerant cellulolytic planctomycete of the family Gemmataceae with two divergent copies of 16S rRNA gene.</title>
        <authorList>
            <person name="Kulichevskaya I.S."/>
            <person name="Ivanova A.A."/>
            <person name="Naumoff D.G."/>
            <person name="Beletsky A.V."/>
            <person name="Rijpstra W.I.C."/>
            <person name="Sinninghe Damste J.S."/>
            <person name="Mardanov A.V."/>
            <person name="Ravin N.V."/>
            <person name="Dedysh S.N."/>
        </authorList>
    </citation>
    <scope>NUCLEOTIDE SEQUENCE [LARGE SCALE GENOMIC DNA]</scope>
    <source>
        <strain evidence="4">PL17</strain>
    </source>
</reference>
<dbReference type="Proteomes" id="UP000503447">
    <property type="component" value="Chromosome"/>
</dbReference>
<sequence length="262" mass="27536">MIRFNCPNCERPYEIPDALARLPLVCKHCGQRITVPEPTPEPPPPVPAPRPAAAALQPPVPAPPKPAPQPKLPPHAPPPAVVPAKLHAAPFHDDEPTGEDVLVTKADSTPNIDFNVGGPTAASLSDAARARPAGLSDARRAKPAPETTEPDLDLEVISKAPPKPAPAPVLAPEEVTAEPSLIPLVADLVTFVVLVVAGMLLGEFLAQKPTGTVLSEAGSAAVFPPTDLLLWGSPPATFALVYLLLYGRERSVGAWLRKRRTS</sequence>
<keyword evidence="2" id="KW-0472">Membrane</keyword>
<dbReference type="EMBL" id="CP053452">
    <property type="protein sequence ID" value="QJW97901.1"/>
    <property type="molecule type" value="Genomic_DNA"/>
</dbReference>
<dbReference type="RefSeq" id="WP_171473188.1">
    <property type="nucleotide sequence ID" value="NZ_CP053452.2"/>
</dbReference>
<feature type="region of interest" description="Disordered" evidence="1">
    <location>
        <begin position="35"/>
        <end position="82"/>
    </location>
</feature>
<feature type="transmembrane region" description="Helical" evidence="2">
    <location>
        <begin position="228"/>
        <end position="247"/>
    </location>
</feature>
<feature type="transmembrane region" description="Helical" evidence="2">
    <location>
        <begin position="181"/>
        <end position="201"/>
    </location>
</feature>
<evidence type="ECO:0000313" key="4">
    <source>
        <dbReference type="Proteomes" id="UP000503447"/>
    </source>
</evidence>
<evidence type="ECO:0000256" key="1">
    <source>
        <dbReference type="SAM" id="MobiDB-lite"/>
    </source>
</evidence>
<keyword evidence="2" id="KW-0812">Transmembrane</keyword>